<dbReference type="PANTHER" id="PTHR42879">
    <property type="entry name" value="3-OXOACYL-(ACYL-CARRIER-PROTEIN) REDUCTASE"/>
    <property type="match status" value="1"/>
</dbReference>
<dbReference type="Pfam" id="PF13561">
    <property type="entry name" value="adh_short_C2"/>
    <property type="match status" value="1"/>
</dbReference>
<dbReference type="PRINTS" id="PR00081">
    <property type="entry name" value="GDHRDH"/>
</dbReference>
<accession>A0A1I6M356</accession>
<protein>
    <submittedName>
        <fullName evidence="2">3-oxoacyl-[acyl-carrier protein] reductase</fullName>
    </submittedName>
</protein>
<dbReference type="Gene3D" id="3.40.50.720">
    <property type="entry name" value="NAD(P)-binding Rossmann-like Domain"/>
    <property type="match status" value="1"/>
</dbReference>
<sequence length="257" mass="27651">MNLRLTDQVVFVAGSSRGIGRAIATALLEEGARVVFTGRNEETLERTIADVATAENHSRILPISGDFTDHNSIRSAFATTIGHFGRIDHLIANLGTGSGTPGATPPPDDWTRLFEQNFFASVRLTEACLPHLRNYGGSILYISSIVAVEATPAPLPYCAAKAALNNYAKNLSRHLAGDNIRVNTICPGNILFPGGTWERHLKKNREPVEAMLLSEVPQNRFGTPEEIASLAAYLCSPLAAFSTGGTYIMDGGQTRSI</sequence>
<dbReference type="InterPro" id="IPR050259">
    <property type="entry name" value="SDR"/>
</dbReference>
<keyword evidence="3" id="KW-1185">Reference proteome</keyword>
<organism evidence="2 3">
    <name type="scientific">Granulicella pectinivorans</name>
    <dbReference type="NCBI Taxonomy" id="474950"/>
    <lineage>
        <taxon>Bacteria</taxon>
        <taxon>Pseudomonadati</taxon>
        <taxon>Acidobacteriota</taxon>
        <taxon>Terriglobia</taxon>
        <taxon>Terriglobales</taxon>
        <taxon>Acidobacteriaceae</taxon>
        <taxon>Granulicella</taxon>
    </lineage>
</organism>
<evidence type="ECO:0000256" key="1">
    <source>
        <dbReference type="ARBA" id="ARBA00006484"/>
    </source>
</evidence>
<comment type="similarity">
    <text evidence="1">Belongs to the short-chain dehydrogenases/reductases (SDR) family.</text>
</comment>
<evidence type="ECO:0000313" key="2">
    <source>
        <dbReference type="EMBL" id="SFS10145.1"/>
    </source>
</evidence>
<proteinExistence type="inferred from homology"/>
<gene>
    <name evidence="2" type="ORF">SAMN05421771_1751</name>
</gene>
<dbReference type="EMBL" id="FOZL01000001">
    <property type="protein sequence ID" value="SFS10145.1"/>
    <property type="molecule type" value="Genomic_DNA"/>
</dbReference>
<dbReference type="Proteomes" id="UP000199024">
    <property type="component" value="Unassembled WGS sequence"/>
</dbReference>
<dbReference type="InterPro" id="IPR036291">
    <property type="entry name" value="NAD(P)-bd_dom_sf"/>
</dbReference>
<reference evidence="2 3" key="1">
    <citation type="submission" date="2016-10" db="EMBL/GenBank/DDBJ databases">
        <authorList>
            <person name="de Groot N.N."/>
        </authorList>
    </citation>
    <scope>NUCLEOTIDE SEQUENCE [LARGE SCALE GENOMIC DNA]</scope>
    <source>
        <strain evidence="2 3">DSM 21001</strain>
    </source>
</reference>
<evidence type="ECO:0000313" key="3">
    <source>
        <dbReference type="Proteomes" id="UP000199024"/>
    </source>
</evidence>
<dbReference type="OrthoDB" id="9803333at2"/>
<dbReference type="PRINTS" id="PR00080">
    <property type="entry name" value="SDRFAMILY"/>
</dbReference>
<dbReference type="InterPro" id="IPR002347">
    <property type="entry name" value="SDR_fam"/>
</dbReference>
<dbReference type="AlphaFoldDB" id="A0A1I6M356"/>
<dbReference type="FunFam" id="3.40.50.720:FF:000084">
    <property type="entry name" value="Short-chain dehydrogenase reductase"/>
    <property type="match status" value="1"/>
</dbReference>
<dbReference type="STRING" id="474950.SAMN05421771_1751"/>
<dbReference type="RefSeq" id="WP_089838482.1">
    <property type="nucleotide sequence ID" value="NZ_FOZL01000001.1"/>
</dbReference>
<dbReference type="SUPFAM" id="SSF51735">
    <property type="entry name" value="NAD(P)-binding Rossmann-fold domains"/>
    <property type="match status" value="1"/>
</dbReference>
<name>A0A1I6M356_9BACT</name>